<dbReference type="SMART" id="SM00850">
    <property type="entry name" value="LytTR"/>
    <property type="match status" value="1"/>
</dbReference>
<dbReference type="EMBL" id="JAOQJL010000010">
    <property type="protein sequence ID" value="MCU6765113.1"/>
    <property type="molecule type" value="Genomic_DNA"/>
</dbReference>
<keyword evidence="3" id="KW-0597">Phosphoprotein</keyword>
<dbReference type="Gene3D" id="2.40.50.1020">
    <property type="entry name" value="LytTr DNA-binding domain"/>
    <property type="match status" value="1"/>
</dbReference>
<dbReference type="InterPro" id="IPR007492">
    <property type="entry name" value="LytTR_DNA-bd_dom"/>
</dbReference>
<protein>
    <recommendedName>
        <fullName evidence="1">Stage 0 sporulation protein A homolog</fullName>
    </recommendedName>
</protein>
<dbReference type="Gene3D" id="3.40.50.2300">
    <property type="match status" value="1"/>
</dbReference>
<feature type="domain" description="HTH LytTR-type" evidence="5">
    <location>
        <begin position="130"/>
        <end position="231"/>
    </location>
</feature>
<accession>A0ABT2TS92</accession>
<dbReference type="Pfam" id="PF04397">
    <property type="entry name" value="LytTR"/>
    <property type="match status" value="1"/>
</dbReference>
<evidence type="ECO:0000259" key="4">
    <source>
        <dbReference type="PROSITE" id="PS50110"/>
    </source>
</evidence>
<proteinExistence type="predicted"/>
<evidence type="ECO:0000256" key="2">
    <source>
        <dbReference type="ARBA" id="ARBA00024867"/>
    </source>
</evidence>
<comment type="caution">
    <text evidence="6">The sequence shown here is derived from an EMBL/GenBank/DDBJ whole genome shotgun (WGS) entry which is preliminary data.</text>
</comment>
<dbReference type="GO" id="GO:0003677">
    <property type="term" value="F:DNA binding"/>
    <property type="evidence" value="ECO:0007669"/>
    <property type="project" value="UniProtKB-KW"/>
</dbReference>
<keyword evidence="6" id="KW-0238">DNA-binding</keyword>
<dbReference type="SUPFAM" id="SSF52172">
    <property type="entry name" value="CheY-like"/>
    <property type="match status" value="1"/>
</dbReference>
<feature type="modified residue" description="4-aspartylphosphate" evidence="3">
    <location>
        <position position="57"/>
    </location>
</feature>
<dbReference type="RefSeq" id="WP_158421183.1">
    <property type="nucleotide sequence ID" value="NZ_JAOQJL010000010.1"/>
</dbReference>
<dbReference type="InterPro" id="IPR046947">
    <property type="entry name" value="LytR-like"/>
</dbReference>
<dbReference type="InterPro" id="IPR011006">
    <property type="entry name" value="CheY-like_superfamily"/>
</dbReference>
<dbReference type="PROSITE" id="PS50930">
    <property type="entry name" value="HTH_LYTTR"/>
    <property type="match status" value="1"/>
</dbReference>
<dbReference type="PROSITE" id="PS50110">
    <property type="entry name" value="RESPONSE_REGULATORY"/>
    <property type="match status" value="1"/>
</dbReference>
<evidence type="ECO:0000313" key="7">
    <source>
        <dbReference type="Proteomes" id="UP001652409"/>
    </source>
</evidence>
<reference evidence="6 7" key="1">
    <citation type="journal article" date="2021" name="ISME Commun">
        <title>Automated analysis of genomic sequences facilitates high-throughput and comprehensive description of bacteria.</title>
        <authorList>
            <person name="Hitch T.C.A."/>
        </authorList>
    </citation>
    <scope>NUCLEOTIDE SEQUENCE [LARGE SCALE GENOMIC DNA]</scope>
    <source>
        <strain evidence="6 7">Sanger_23</strain>
    </source>
</reference>
<keyword evidence="7" id="KW-1185">Reference proteome</keyword>
<evidence type="ECO:0000313" key="6">
    <source>
        <dbReference type="EMBL" id="MCU6765113.1"/>
    </source>
</evidence>
<dbReference type="SMART" id="SM00448">
    <property type="entry name" value="REC"/>
    <property type="match status" value="1"/>
</dbReference>
<dbReference type="PANTHER" id="PTHR37299">
    <property type="entry name" value="TRANSCRIPTIONAL REGULATOR-RELATED"/>
    <property type="match status" value="1"/>
</dbReference>
<evidence type="ECO:0000259" key="5">
    <source>
        <dbReference type="PROSITE" id="PS50930"/>
    </source>
</evidence>
<comment type="function">
    <text evidence="2">May play the central regulatory role in sporulation. It may be an element of the effector pathway responsible for the activation of sporulation genes in response to nutritional stress. Spo0A may act in concert with spo0H (a sigma factor) to control the expression of some genes that are critical to the sporulation process.</text>
</comment>
<name>A0ABT2TS92_9FIRM</name>
<dbReference type="InterPro" id="IPR001789">
    <property type="entry name" value="Sig_transdc_resp-reg_receiver"/>
</dbReference>
<evidence type="ECO:0000256" key="3">
    <source>
        <dbReference type="PROSITE-ProRule" id="PRU00169"/>
    </source>
</evidence>
<sequence length="248" mass="28751">MNIALIDDMPQVLTHTRKLIQQFADSSNIDFSITCYSSSEELLADFTPHKYSILFMDIYMDGLPGIEAAQQIRRQDESCLIVFLTSSSDHLPQAFRCHAFDYLQKPVTQTDISRVLQDALRLMQTDIQYLEFTHNRQTVRIPHSEIISILSDDHRTVVTDNKGGRYDPLISFSKLTADLENESRFRQINRGILVNMDYISGFDSNLCILSNGQKLPVSTRRLSRIRQQWEDYTFASIRHKMAERRLHS</sequence>
<organism evidence="6 7">
    <name type="scientific">Blautia ammoniilytica</name>
    <dbReference type="NCBI Taxonomy" id="2981782"/>
    <lineage>
        <taxon>Bacteria</taxon>
        <taxon>Bacillati</taxon>
        <taxon>Bacillota</taxon>
        <taxon>Clostridia</taxon>
        <taxon>Lachnospirales</taxon>
        <taxon>Lachnospiraceae</taxon>
        <taxon>Blautia</taxon>
    </lineage>
</organism>
<dbReference type="Pfam" id="PF00072">
    <property type="entry name" value="Response_reg"/>
    <property type="match status" value="1"/>
</dbReference>
<evidence type="ECO:0000256" key="1">
    <source>
        <dbReference type="ARBA" id="ARBA00018672"/>
    </source>
</evidence>
<dbReference type="Proteomes" id="UP001652409">
    <property type="component" value="Unassembled WGS sequence"/>
</dbReference>
<feature type="domain" description="Response regulatory" evidence="4">
    <location>
        <begin position="2"/>
        <end position="120"/>
    </location>
</feature>
<gene>
    <name evidence="6" type="ORF">OCV61_06750</name>
</gene>
<dbReference type="PANTHER" id="PTHR37299:SF1">
    <property type="entry name" value="STAGE 0 SPORULATION PROTEIN A HOMOLOG"/>
    <property type="match status" value="1"/>
</dbReference>